<evidence type="ECO:0000313" key="2">
    <source>
        <dbReference type="EMBL" id="PIO72946.1"/>
    </source>
</evidence>
<dbReference type="Gene3D" id="3.40.1770.10">
    <property type="entry name" value="Urocanase superfamily"/>
    <property type="match status" value="1"/>
</dbReference>
<dbReference type="GO" id="GO:0006548">
    <property type="term" value="P:L-histidine catabolic process"/>
    <property type="evidence" value="ECO:0007669"/>
    <property type="project" value="TreeGrafter"/>
</dbReference>
<dbReference type="InterPro" id="IPR035400">
    <property type="entry name" value="Urocanase_N"/>
</dbReference>
<gene>
    <name evidence="2" type="ORF">TELCIR_05094</name>
</gene>
<dbReference type="PANTHER" id="PTHR12216">
    <property type="entry name" value="UROCANATE HYDRATASE"/>
    <property type="match status" value="1"/>
</dbReference>
<dbReference type="PANTHER" id="PTHR12216:SF3">
    <property type="entry name" value="UROCANATE HYDRATASE"/>
    <property type="match status" value="1"/>
</dbReference>
<name>A0A2G9US30_TELCI</name>
<dbReference type="InterPro" id="IPR023637">
    <property type="entry name" value="Urocanase-like"/>
</dbReference>
<dbReference type="GO" id="GO:0016153">
    <property type="term" value="F:urocanate hydratase activity"/>
    <property type="evidence" value="ECO:0007669"/>
    <property type="project" value="TreeGrafter"/>
</dbReference>
<keyword evidence="3" id="KW-1185">Reference proteome</keyword>
<evidence type="ECO:0000259" key="1">
    <source>
        <dbReference type="Pfam" id="PF17391"/>
    </source>
</evidence>
<dbReference type="InterPro" id="IPR036190">
    <property type="entry name" value="Urocanase_sf"/>
</dbReference>
<dbReference type="Pfam" id="PF17391">
    <property type="entry name" value="Urocanase_N"/>
    <property type="match status" value="1"/>
</dbReference>
<sequence>MDIAALFVDIFNPLPEYPSRQRAVRMPHAPKRPCPLNRDEKILAVRNALRYIPKQHHNVLAKEFAEELEEYGHIYAYRFMPNFHLKAPPLNEIPAKCQQAAAIISMILNNLDPEVAQFPQELVTYEDLKYPKKFERSKILILAYVEAYLKPVHFENYRASVTPFRKYC</sequence>
<proteinExistence type="predicted"/>
<dbReference type="Proteomes" id="UP000230423">
    <property type="component" value="Unassembled WGS sequence"/>
</dbReference>
<dbReference type="EMBL" id="KZ345557">
    <property type="protein sequence ID" value="PIO72946.1"/>
    <property type="molecule type" value="Genomic_DNA"/>
</dbReference>
<accession>A0A2G9US30</accession>
<dbReference type="AlphaFoldDB" id="A0A2G9US30"/>
<reference evidence="2 3" key="1">
    <citation type="submission" date="2015-09" db="EMBL/GenBank/DDBJ databases">
        <title>Draft genome of the parasitic nematode Teladorsagia circumcincta isolate WARC Sus (inbred).</title>
        <authorList>
            <person name="Mitreva M."/>
        </authorList>
    </citation>
    <scope>NUCLEOTIDE SEQUENCE [LARGE SCALE GENOMIC DNA]</scope>
    <source>
        <strain evidence="2 3">S</strain>
    </source>
</reference>
<dbReference type="SUPFAM" id="SSF111326">
    <property type="entry name" value="Urocanase"/>
    <property type="match status" value="1"/>
</dbReference>
<dbReference type="OrthoDB" id="194468at2759"/>
<organism evidence="2 3">
    <name type="scientific">Teladorsagia circumcincta</name>
    <name type="common">Brown stomach worm</name>
    <name type="synonym">Ostertagia circumcincta</name>
    <dbReference type="NCBI Taxonomy" id="45464"/>
    <lineage>
        <taxon>Eukaryota</taxon>
        <taxon>Metazoa</taxon>
        <taxon>Ecdysozoa</taxon>
        <taxon>Nematoda</taxon>
        <taxon>Chromadorea</taxon>
        <taxon>Rhabditida</taxon>
        <taxon>Rhabditina</taxon>
        <taxon>Rhabditomorpha</taxon>
        <taxon>Strongyloidea</taxon>
        <taxon>Trichostrongylidae</taxon>
        <taxon>Teladorsagia</taxon>
    </lineage>
</organism>
<feature type="domain" description="Urocanase N-terminal" evidence="1">
    <location>
        <begin position="85"/>
        <end position="126"/>
    </location>
</feature>
<evidence type="ECO:0000313" key="3">
    <source>
        <dbReference type="Proteomes" id="UP000230423"/>
    </source>
</evidence>
<protein>
    <recommendedName>
        <fullName evidence="1">Urocanase N-terminal domain-containing protein</fullName>
    </recommendedName>
</protein>